<sequence length="229" mass="26120">MSEAKGMIIKMRGLFLNQYFTVEKSLRNYVFISVVIVCLLIISNNEMMLSFATWLPILFMITPAFEALKHESSSGWNKFVLALPIKRSQVVQSHYIFYSLIMLSGIILTFVLFVLTDLIMGQNQTTTAVYSIMNGVGLALIIGFVTYPLTYHYGTEKSDMILMMGVLAAIGLFFLSEWIYKGILENFGAPLSPNTNHDLLFSSSFLLINLFLFIISYFVTLQIYKRKEF</sequence>
<keyword evidence="1" id="KW-0812">Transmembrane</keyword>
<dbReference type="Proteomes" id="UP000823485">
    <property type="component" value="Unassembled WGS sequence"/>
</dbReference>
<feature type="transmembrane region" description="Helical" evidence="1">
    <location>
        <begin position="200"/>
        <end position="224"/>
    </location>
</feature>
<evidence type="ECO:0000256" key="1">
    <source>
        <dbReference type="SAM" id="Phobius"/>
    </source>
</evidence>
<accession>A0ABS2R6D4</accession>
<reference evidence="2 3" key="1">
    <citation type="submission" date="2021-01" db="EMBL/GenBank/DDBJ databases">
        <title>Genomic Encyclopedia of Type Strains, Phase IV (KMG-IV): sequencing the most valuable type-strain genomes for metagenomic binning, comparative biology and taxonomic classification.</title>
        <authorList>
            <person name="Goeker M."/>
        </authorList>
    </citation>
    <scope>NUCLEOTIDE SEQUENCE [LARGE SCALE GENOMIC DNA]</scope>
    <source>
        <strain evidence="2 3">DSM 105453</strain>
    </source>
</reference>
<proteinExistence type="predicted"/>
<feature type="transmembrane region" description="Helical" evidence="1">
    <location>
        <begin position="128"/>
        <end position="149"/>
    </location>
</feature>
<dbReference type="Pfam" id="PF13346">
    <property type="entry name" value="ABC2_membrane_5"/>
    <property type="match status" value="1"/>
</dbReference>
<dbReference type="EMBL" id="JAFBFH010000013">
    <property type="protein sequence ID" value="MBM7715187.1"/>
    <property type="molecule type" value="Genomic_DNA"/>
</dbReference>
<protein>
    <submittedName>
        <fullName evidence="2">MFS family permease</fullName>
    </submittedName>
</protein>
<evidence type="ECO:0000313" key="2">
    <source>
        <dbReference type="EMBL" id="MBM7715187.1"/>
    </source>
</evidence>
<comment type="caution">
    <text evidence="2">The sequence shown here is derived from an EMBL/GenBank/DDBJ whole genome shotgun (WGS) entry which is preliminary data.</text>
</comment>
<organism evidence="2 3">
    <name type="scientific">Siminovitchia thermophila</name>
    <dbReference type="NCBI Taxonomy" id="1245522"/>
    <lineage>
        <taxon>Bacteria</taxon>
        <taxon>Bacillati</taxon>
        <taxon>Bacillota</taxon>
        <taxon>Bacilli</taxon>
        <taxon>Bacillales</taxon>
        <taxon>Bacillaceae</taxon>
        <taxon>Siminovitchia</taxon>
    </lineage>
</organism>
<evidence type="ECO:0000313" key="3">
    <source>
        <dbReference type="Proteomes" id="UP000823485"/>
    </source>
</evidence>
<keyword evidence="3" id="KW-1185">Reference proteome</keyword>
<dbReference type="PANTHER" id="PTHR41309:SF2">
    <property type="entry name" value="MEMBRANE PROTEIN"/>
    <property type="match status" value="1"/>
</dbReference>
<dbReference type="PANTHER" id="PTHR41309">
    <property type="entry name" value="MEMBRANE PROTEIN-RELATED"/>
    <property type="match status" value="1"/>
</dbReference>
<gene>
    <name evidence="2" type="ORF">JOC94_002174</name>
</gene>
<feature type="transmembrane region" description="Helical" evidence="1">
    <location>
        <begin position="161"/>
        <end position="180"/>
    </location>
</feature>
<dbReference type="RefSeq" id="WP_236017056.1">
    <property type="nucleotide sequence ID" value="NZ_JAFBFH010000013.1"/>
</dbReference>
<name>A0ABS2R6D4_9BACI</name>
<dbReference type="InterPro" id="IPR025699">
    <property type="entry name" value="ABC2_memb-like"/>
</dbReference>
<feature type="transmembrane region" description="Helical" evidence="1">
    <location>
        <begin position="95"/>
        <end position="116"/>
    </location>
</feature>
<keyword evidence="1" id="KW-1133">Transmembrane helix</keyword>
<feature type="transmembrane region" description="Helical" evidence="1">
    <location>
        <begin position="26"/>
        <end position="42"/>
    </location>
</feature>
<keyword evidence="1" id="KW-0472">Membrane</keyword>